<feature type="binding site" evidence="2">
    <location>
        <begin position="133"/>
        <end position="141"/>
    </location>
    <ligand>
        <name>ATP</name>
        <dbReference type="ChEBI" id="CHEBI:30616"/>
    </ligand>
</feature>
<feature type="binding site" evidence="2">
    <location>
        <begin position="186"/>
        <end position="193"/>
    </location>
    <ligand>
        <name>ATP</name>
        <dbReference type="ChEBI" id="CHEBI:30616"/>
    </ligand>
</feature>
<feature type="binding site" evidence="2">
    <location>
        <begin position="223"/>
        <end position="224"/>
    </location>
    <ligand>
        <name>ATP</name>
        <dbReference type="ChEBI" id="CHEBI:30616"/>
    </ligand>
</feature>
<evidence type="ECO:0000313" key="5">
    <source>
        <dbReference type="EMBL" id="SHN67504.1"/>
    </source>
</evidence>
<keyword evidence="2" id="KW-0067">ATP-binding</keyword>
<dbReference type="AlphaFoldDB" id="A0A1M7T9U7"/>
<dbReference type="InterPro" id="IPR003812">
    <property type="entry name" value="Fido"/>
</dbReference>
<dbReference type="RefSeq" id="WP_072697447.1">
    <property type="nucleotide sequence ID" value="NZ_FRDI01000009.1"/>
</dbReference>
<dbReference type="OrthoDB" id="9813719at2"/>
<dbReference type="InterPro" id="IPR049514">
    <property type="entry name" value="Fic-like_C"/>
</dbReference>
<dbReference type="InterPro" id="IPR036597">
    <property type="entry name" value="Fido-like_dom_sf"/>
</dbReference>
<organism evidence="5 6">
    <name type="scientific">Desulfovibrio litoralis DSM 11393</name>
    <dbReference type="NCBI Taxonomy" id="1121455"/>
    <lineage>
        <taxon>Bacteria</taxon>
        <taxon>Pseudomonadati</taxon>
        <taxon>Thermodesulfobacteriota</taxon>
        <taxon>Desulfovibrionia</taxon>
        <taxon>Desulfovibrionales</taxon>
        <taxon>Desulfovibrionaceae</taxon>
        <taxon>Desulfovibrio</taxon>
    </lineage>
</organism>
<name>A0A1M7T9U7_9BACT</name>
<evidence type="ECO:0000256" key="2">
    <source>
        <dbReference type="PIRSR" id="PIRSR640198-2"/>
    </source>
</evidence>
<keyword evidence="6" id="KW-1185">Reference proteome</keyword>
<gene>
    <name evidence="5" type="ORF">SAMN02745728_01756</name>
</gene>
<keyword evidence="2" id="KW-0547">Nucleotide-binding</keyword>
<proteinExistence type="predicted"/>
<feature type="domain" description="Fido" evidence="4">
    <location>
        <begin position="103"/>
        <end position="245"/>
    </location>
</feature>
<reference evidence="5 6" key="1">
    <citation type="submission" date="2016-12" db="EMBL/GenBank/DDBJ databases">
        <authorList>
            <person name="Song W.-J."/>
            <person name="Kurnit D.M."/>
        </authorList>
    </citation>
    <scope>NUCLEOTIDE SEQUENCE [LARGE SCALE GENOMIC DNA]</scope>
    <source>
        <strain evidence="5 6">DSM 11393</strain>
    </source>
</reference>
<protein>
    <submittedName>
        <fullName evidence="5">Fic family protein</fullName>
    </submittedName>
</protein>
<dbReference type="Pfam" id="PF21247">
    <property type="entry name" value="Fic-like_C"/>
    <property type="match status" value="1"/>
</dbReference>
<sequence>MTKQNIYNPPFTITSAILHLIADISEAVGRISVQTNDVLDLRLRRLNRIRTIQGSLAIEGNTLSEEQITAILDGQHVIAPPREIQEARNAILAYDHLEQWNPKQEKDLLQAHNILMAGLLDDHGKHRQGGVGVMSGSKVLHMAPPPARVPFLMGDLFQWLQTTEHHPLISSSVFHYEFEFIHPFADGNGRIGRLWQTLILFHWNPIFLRIPVESLVYAHQQDYYKALQQSTNQGEVTPFLEFMLSMIRDAVLSITPQVNPQVTPQVAQILQILSNAHPKNLSRKELQDIAGLRDRKSFSENWIKPALNAKLIEMTLPDKPNSRLQCYRLTNKGNFFVERIKE</sequence>
<dbReference type="PANTHER" id="PTHR13504">
    <property type="entry name" value="FIDO DOMAIN-CONTAINING PROTEIN DDB_G0283145"/>
    <property type="match status" value="1"/>
</dbReference>
<evidence type="ECO:0000256" key="3">
    <source>
        <dbReference type="PIRSR" id="PIRSR640198-3"/>
    </source>
</evidence>
<evidence type="ECO:0000313" key="6">
    <source>
        <dbReference type="Proteomes" id="UP000186469"/>
    </source>
</evidence>
<dbReference type="InterPro" id="IPR040198">
    <property type="entry name" value="Fido_containing"/>
</dbReference>
<dbReference type="Gene3D" id="1.10.3290.10">
    <property type="entry name" value="Fido-like domain"/>
    <property type="match status" value="1"/>
</dbReference>
<dbReference type="EMBL" id="FRDI01000009">
    <property type="protein sequence ID" value="SHN67504.1"/>
    <property type="molecule type" value="Genomic_DNA"/>
</dbReference>
<evidence type="ECO:0000259" key="4">
    <source>
        <dbReference type="PROSITE" id="PS51459"/>
    </source>
</evidence>
<dbReference type="GO" id="GO:0005524">
    <property type="term" value="F:ATP binding"/>
    <property type="evidence" value="ECO:0007669"/>
    <property type="project" value="UniProtKB-KW"/>
</dbReference>
<feature type="binding site" evidence="2">
    <location>
        <position position="232"/>
    </location>
    <ligand>
        <name>ATP</name>
        <dbReference type="ChEBI" id="CHEBI:30616"/>
    </ligand>
</feature>
<dbReference type="Pfam" id="PF02661">
    <property type="entry name" value="Fic"/>
    <property type="match status" value="1"/>
</dbReference>
<accession>A0A1M7T9U7</accession>
<dbReference type="SUPFAM" id="SSF140931">
    <property type="entry name" value="Fic-like"/>
    <property type="match status" value="1"/>
</dbReference>
<evidence type="ECO:0000256" key="1">
    <source>
        <dbReference type="PIRSR" id="PIRSR640198-1"/>
    </source>
</evidence>
<dbReference type="PROSITE" id="PS51459">
    <property type="entry name" value="FIDO"/>
    <property type="match status" value="1"/>
</dbReference>
<dbReference type="Proteomes" id="UP000186469">
    <property type="component" value="Unassembled WGS sequence"/>
</dbReference>
<feature type="active site" evidence="1">
    <location>
        <position position="182"/>
    </location>
</feature>
<feature type="site" description="Important for autoinhibition of adenylyltransferase activity" evidence="3">
    <location>
        <position position="59"/>
    </location>
</feature>
<dbReference type="PANTHER" id="PTHR13504:SF38">
    <property type="entry name" value="FIDO DOMAIN-CONTAINING PROTEIN"/>
    <property type="match status" value="1"/>
</dbReference>